<evidence type="ECO:0000256" key="1">
    <source>
        <dbReference type="SAM" id="SignalP"/>
    </source>
</evidence>
<evidence type="ECO:0000313" key="2">
    <source>
        <dbReference type="EMBL" id="RCG25145.1"/>
    </source>
</evidence>
<name>A0A367F5W8_9ACTN</name>
<dbReference type="EMBL" id="QOIM01000018">
    <property type="protein sequence ID" value="RCG25145.1"/>
    <property type="molecule type" value="Genomic_DNA"/>
</dbReference>
<organism evidence="2 3">
    <name type="scientific">Streptomyces reniochalinae</name>
    <dbReference type="NCBI Taxonomy" id="2250578"/>
    <lineage>
        <taxon>Bacteria</taxon>
        <taxon>Bacillati</taxon>
        <taxon>Actinomycetota</taxon>
        <taxon>Actinomycetes</taxon>
        <taxon>Kitasatosporales</taxon>
        <taxon>Streptomycetaceae</taxon>
        <taxon>Streptomyces</taxon>
    </lineage>
</organism>
<protein>
    <recommendedName>
        <fullName evidence="4">Sensor domain-containing protein</fullName>
    </recommendedName>
</protein>
<feature type="chain" id="PRO_5016561990" description="Sensor domain-containing protein" evidence="1">
    <location>
        <begin position="32"/>
        <end position="203"/>
    </location>
</feature>
<evidence type="ECO:0008006" key="4">
    <source>
        <dbReference type="Google" id="ProtNLM"/>
    </source>
</evidence>
<dbReference type="AlphaFoldDB" id="A0A367F5W8"/>
<accession>A0A367F5W8</accession>
<dbReference type="Proteomes" id="UP000253507">
    <property type="component" value="Unassembled WGS sequence"/>
</dbReference>
<evidence type="ECO:0000313" key="3">
    <source>
        <dbReference type="Proteomes" id="UP000253507"/>
    </source>
</evidence>
<dbReference type="OrthoDB" id="4322593at2"/>
<proteinExistence type="predicted"/>
<dbReference type="RefSeq" id="WP_114013540.1">
    <property type="nucleotide sequence ID" value="NZ_QOIM01000018.1"/>
</dbReference>
<keyword evidence="3" id="KW-1185">Reference proteome</keyword>
<sequence>MRTRTRTLTRTATAAATLALLATTATATATAAETPGFLEADDLPPNASSPWHAGEVTQGLPDPEPFCMEGAVPDESATYHRSFGTDYDTHAVQVAVTTASPKAAAALAGRLETRAAHCAADWLREHPGSSASWDDYGTVDAGESAHVWGVHTAPPESEHGVNLFAVVSKGKKVTVVRWAEMGTLEHAPVDAFRTTTTKAAARL</sequence>
<gene>
    <name evidence="2" type="ORF">DQ392_01105</name>
</gene>
<keyword evidence="1" id="KW-0732">Signal</keyword>
<reference evidence="2 3" key="1">
    <citation type="submission" date="2018-06" db="EMBL/GenBank/DDBJ databases">
        <title>Streptomyces reniochalinae sp. nov. and Streptomyces diacarnus sp. nov. from marine sponges.</title>
        <authorList>
            <person name="Li L."/>
        </authorList>
    </citation>
    <scope>NUCLEOTIDE SEQUENCE [LARGE SCALE GENOMIC DNA]</scope>
    <source>
        <strain evidence="2 3">LHW50302</strain>
    </source>
</reference>
<feature type="signal peptide" evidence="1">
    <location>
        <begin position="1"/>
        <end position="31"/>
    </location>
</feature>
<comment type="caution">
    <text evidence="2">The sequence shown here is derived from an EMBL/GenBank/DDBJ whole genome shotgun (WGS) entry which is preliminary data.</text>
</comment>